<keyword evidence="6" id="KW-0281">Fimbrium</keyword>
<proteinExistence type="inferred from homology"/>
<name>A0A1N6FJH8_9PROT</name>
<dbReference type="STRING" id="44575.SAMN05216419_10229"/>
<dbReference type="Pfam" id="PF05567">
    <property type="entry name" value="T4P_PilY1"/>
    <property type="match status" value="1"/>
</dbReference>
<evidence type="ECO:0000313" key="9">
    <source>
        <dbReference type="EMBL" id="SIN95453.1"/>
    </source>
</evidence>
<protein>
    <submittedName>
        <fullName evidence="9">Type IV pilus assembly protein PilY1</fullName>
    </submittedName>
</protein>
<evidence type="ECO:0000313" key="10">
    <source>
        <dbReference type="Proteomes" id="UP000185062"/>
    </source>
</evidence>
<feature type="chain" id="PRO_5009935937" evidence="7">
    <location>
        <begin position="24"/>
        <end position="1035"/>
    </location>
</feature>
<keyword evidence="5" id="KW-0106">Calcium</keyword>
<dbReference type="InterPro" id="IPR011047">
    <property type="entry name" value="Quinoprotein_ADH-like_sf"/>
</dbReference>
<dbReference type="InterPro" id="IPR008707">
    <property type="entry name" value="B-propeller_PilY1"/>
</dbReference>
<dbReference type="EMBL" id="FSRO01000001">
    <property type="protein sequence ID" value="SIN95453.1"/>
    <property type="molecule type" value="Genomic_DNA"/>
</dbReference>
<reference evidence="9 10" key="1">
    <citation type="submission" date="2016-12" db="EMBL/GenBank/DDBJ databases">
        <authorList>
            <person name="Song W.-J."/>
            <person name="Kurnit D.M."/>
        </authorList>
    </citation>
    <scope>NUCLEOTIDE SEQUENCE [LARGE SCALE GENOMIC DNA]</scope>
    <source>
        <strain evidence="9 10">ATCC 49181</strain>
    </source>
</reference>
<comment type="similarity">
    <text evidence="2">Belongs to the PilY1 family.</text>
</comment>
<feature type="domain" description="VWFA" evidence="8">
    <location>
        <begin position="42"/>
        <end position="317"/>
    </location>
</feature>
<accession>A0A1N6FJH8</accession>
<dbReference type="SUPFAM" id="SSF50998">
    <property type="entry name" value="Quinoprotein alcohol dehydrogenase-like"/>
    <property type="match status" value="1"/>
</dbReference>
<comment type="subcellular location">
    <subcellularLocation>
        <location evidence="1">Fimbrium</location>
    </subcellularLocation>
</comment>
<gene>
    <name evidence="9" type="ORF">SAMN02743940_0278</name>
</gene>
<evidence type="ECO:0000256" key="3">
    <source>
        <dbReference type="ARBA" id="ARBA00022558"/>
    </source>
</evidence>
<keyword evidence="4" id="KW-0479">Metal-binding</keyword>
<evidence type="ECO:0000259" key="8">
    <source>
        <dbReference type="PROSITE" id="PS50234"/>
    </source>
</evidence>
<dbReference type="Proteomes" id="UP000185062">
    <property type="component" value="Unassembled WGS sequence"/>
</dbReference>
<dbReference type="eggNOG" id="COG3419">
    <property type="taxonomic scope" value="Bacteria"/>
</dbReference>
<sequence>MCTVWRKLLLGISLASLSLVSVAEDIDLFAGVAPSAVEDKANILIVLDNTANWNQAFTNEVAALVAVFNGLEADRFKVGLMMFSETGGDNRNPDGGYIRAATRLMDTANKVLYRDLFVGLDRTDDKSNGGKLALAMAEAYYYFSGEQAYAGHNKAKRDYAGNLSGTKADNAVYALAGNAFDSATATKYKSPVESGCQKNFIIYISNGAVQDNSSDTTRANTQLTALGGNTREIPLSPGGSQSNAADEWARFMAADASTRIVTYTVDVDPVLNGQGPGFTALLKSMAGNGRGKYFSVDSSVDNGIQIMTALNRIFSEIQSVNSVFASAGLPISVNTQSTFLNQVFIGMFRPDASAAPRWHGNLKQYQFKVGISGEGLSLNLADADDVLAINSNTGFITQCARSFWTPSTDNMDSYWAFNPQGLCTTIANSAQSNTPDGEIVEKGAVGYQLRAMAPSSRTIKTCNPDSCTGLVNFDTTNTAITSTLLKAANDTERTRIINWSRGMDVNDENNNGNFEEMRPSVHGDIVHSRPLAIDYGNSIGVVVFYGANDGMLHAVNGNQSTNIGSYLPGSELWSFIAPEHYGKLKRIYDNSPAITLPSVNDGTAKPYFFDGPVTGHKENETVWIYATQRRGGRMIYALDASTPIDVRLKWRQGCPNLSDDTGCTASEFIQMGQTWSAAKIIKSSGYVSGETPKPMLIMGGGYDLCEDGGADSDLNSCTSPKGNRVFVLDADSGVLLKAFPTNRSVVGDITIVTNVITGLADYAYAADTGGNLYRITMGSAAPESWTMTRIAALGCSTTHCPGGVANRKFLFAPEVVVTPDFNAVLIGSGDREHPLLKHTTTAGVDNAFFMLKDKPTDTNWWSSEAGHCESLALACMASLLEIDPDSTTMPTEAALNAKKGWYLALGAENSLHDKEQVVTTAVVVLGVLSFSTHTPTRQDPESCGSDLGLARVYNLNFLDSSPVGATRSTVITGGGLPPSPVSGMVNVRNPNTGTVIAVPFIIGTHPDSVLEGLSPAPAVTPARSKSRAYWFLQQQ</sequence>
<dbReference type="InterPro" id="IPR002035">
    <property type="entry name" value="VWF_A"/>
</dbReference>
<evidence type="ECO:0000256" key="2">
    <source>
        <dbReference type="ARBA" id="ARBA00008387"/>
    </source>
</evidence>
<dbReference type="AlphaFoldDB" id="A0A1N6FJH8"/>
<evidence type="ECO:0000256" key="6">
    <source>
        <dbReference type="ARBA" id="ARBA00023263"/>
    </source>
</evidence>
<dbReference type="GO" id="GO:0046872">
    <property type="term" value="F:metal ion binding"/>
    <property type="evidence" value="ECO:0007669"/>
    <property type="project" value="UniProtKB-KW"/>
</dbReference>
<keyword evidence="3" id="KW-1029">Fimbrium biogenesis</keyword>
<feature type="signal peptide" evidence="7">
    <location>
        <begin position="1"/>
        <end position="23"/>
    </location>
</feature>
<evidence type="ECO:0000256" key="5">
    <source>
        <dbReference type="ARBA" id="ARBA00022837"/>
    </source>
</evidence>
<dbReference type="GO" id="GO:0009289">
    <property type="term" value="C:pilus"/>
    <property type="evidence" value="ECO:0007669"/>
    <property type="project" value="UniProtKB-SubCell"/>
</dbReference>
<keyword evidence="7" id="KW-0732">Signal</keyword>
<evidence type="ECO:0000256" key="4">
    <source>
        <dbReference type="ARBA" id="ARBA00022723"/>
    </source>
</evidence>
<organism evidence="9 10">
    <name type="scientific">Nitrosomonas cryotolerans ATCC 49181</name>
    <dbReference type="NCBI Taxonomy" id="1131553"/>
    <lineage>
        <taxon>Bacteria</taxon>
        <taxon>Pseudomonadati</taxon>
        <taxon>Pseudomonadota</taxon>
        <taxon>Betaproteobacteria</taxon>
        <taxon>Nitrosomonadales</taxon>
        <taxon>Nitrosomonadaceae</taxon>
        <taxon>Nitrosomonas</taxon>
    </lineage>
</organism>
<keyword evidence="10" id="KW-1185">Reference proteome</keyword>
<evidence type="ECO:0000256" key="1">
    <source>
        <dbReference type="ARBA" id="ARBA00004561"/>
    </source>
</evidence>
<dbReference type="RefSeq" id="WP_036573186.1">
    <property type="nucleotide sequence ID" value="NZ_FSRO01000001.1"/>
</dbReference>
<evidence type="ECO:0000256" key="7">
    <source>
        <dbReference type="SAM" id="SignalP"/>
    </source>
</evidence>
<dbReference type="PROSITE" id="PS50234">
    <property type="entry name" value="VWFA"/>
    <property type="match status" value="1"/>
</dbReference>